<dbReference type="Proteomes" id="UP000326546">
    <property type="component" value="Chromosome"/>
</dbReference>
<evidence type="ECO:0000313" key="2">
    <source>
        <dbReference type="EMBL" id="QFG69420.1"/>
    </source>
</evidence>
<dbReference type="AlphaFoldDB" id="A0A5J6V5Z9"/>
<evidence type="ECO:0000313" key="3">
    <source>
        <dbReference type="Proteomes" id="UP000326546"/>
    </source>
</evidence>
<proteinExistence type="predicted"/>
<name>A0A5J6V5Z9_9MICO</name>
<dbReference type="InterPro" id="IPR000086">
    <property type="entry name" value="NUDIX_hydrolase_dom"/>
</dbReference>
<gene>
    <name evidence="2" type="ORF">FY030_12530</name>
</gene>
<dbReference type="RefSeq" id="WP_158061794.1">
    <property type="nucleotide sequence ID" value="NZ_CP044427.1"/>
</dbReference>
<dbReference type="Pfam" id="PF00293">
    <property type="entry name" value="NUDIX"/>
    <property type="match status" value="1"/>
</dbReference>
<reference evidence="2 3" key="1">
    <citation type="submission" date="2019-09" db="EMBL/GenBank/DDBJ databases">
        <title>Serinicoccus pratensis sp. nov., isolated from meadow soil.</title>
        <authorList>
            <person name="Zhang W."/>
        </authorList>
    </citation>
    <scope>NUCLEOTIDE SEQUENCE [LARGE SCALE GENOMIC DNA]</scope>
    <source>
        <strain evidence="2 3">W204</strain>
    </source>
</reference>
<accession>A0A5J6V5Z9</accession>
<dbReference type="OrthoDB" id="193829at2"/>
<feature type="domain" description="Nudix hydrolase" evidence="1">
    <location>
        <begin position="25"/>
        <end position="107"/>
    </location>
</feature>
<protein>
    <submittedName>
        <fullName evidence="2">NUDIX domain-containing protein</fullName>
    </submittedName>
</protein>
<organism evidence="2 3">
    <name type="scientific">Ornithinimicrobium pratense</name>
    <dbReference type="NCBI Taxonomy" id="2593973"/>
    <lineage>
        <taxon>Bacteria</taxon>
        <taxon>Bacillati</taxon>
        <taxon>Actinomycetota</taxon>
        <taxon>Actinomycetes</taxon>
        <taxon>Micrococcales</taxon>
        <taxon>Ornithinimicrobiaceae</taxon>
        <taxon>Ornithinimicrobium</taxon>
    </lineage>
</organism>
<dbReference type="SUPFAM" id="SSF55811">
    <property type="entry name" value="Nudix"/>
    <property type="match status" value="1"/>
</dbReference>
<evidence type="ECO:0000259" key="1">
    <source>
        <dbReference type="Pfam" id="PF00293"/>
    </source>
</evidence>
<sequence length="160" mass="16999">MTAAQPSDYVPPAHIRVLAVALVRHPRTGAHLMSEFVDQSRGAVFHRPPGGGIEFGETAQGALRREMLEEFATEVEVGERLAVIENLFTFNGAPGHEWVVVHAARLCDDRLLGEGPFPVLDAPTDVGVWRPPGGAGLPTLVPPGVAALLDPGTASLSRGW</sequence>
<dbReference type="InterPro" id="IPR015797">
    <property type="entry name" value="NUDIX_hydrolase-like_dom_sf"/>
</dbReference>
<dbReference type="KEGG" id="serw:FY030_12530"/>
<keyword evidence="3" id="KW-1185">Reference proteome</keyword>
<dbReference type="Gene3D" id="3.90.79.10">
    <property type="entry name" value="Nucleoside Triphosphate Pyrophosphohydrolase"/>
    <property type="match status" value="1"/>
</dbReference>
<dbReference type="EMBL" id="CP044427">
    <property type="protein sequence ID" value="QFG69420.1"/>
    <property type="molecule type" value="Genomic_DNA"/>
</dbReference>